<organism evidence="14 15">
    <name type="scientific">Crotalaria pallida</name>
    <name type="common">Smooth rattlebox</name>
    <name type="synonym">Crotalaria striata</name>
    <dbReference type="NCBI Taxonomy" id="3830"/>
    <lineage>
        <taxon>Eukaryota</taxon>
        <taxon>Viridiplantae</taxon>
        <taxon>Streptophyta</taxon>
        <taxon>Embryophyta</taxon>
        <taxon>Tracheophyta</taxon>
        <taxon>Spermatophyta</taxon>
        <taxon>Magnoliopsida</taxon>
        <taxon>eudicotyledons</taxon>
        <taxon>Gunneridae</taxon>
        <taxon>Pentapetalae</taxon>
        <taxon>rosids</taxon>
        <taxon>fabids</taxon>
        <taxon>Fabales</taxon>
        <taxon>Fabaceae</taxon>
        <taxon>Papilionoideae</taxon>
        <taxon>50 kb inversion clade</taxon>
        <taxon>genistoids sensu lato</taxon>
        <taxon>core genistoids</taxon>
        <taxon>Crotalarieae</taxon>
        <taxon>Crotalaria</taxon>
    </lineage>
</organism>
<comment type="pathway">
    <text evidence="2">Purine metabolism; IMP biosynthesis via salvage pathway; IMP from AMP: step 1/1.</text>
</comment>
<evidence type="ECO:0000256" key="11">
    <source>
        <dbReference type="ARBA" id="ARBA00023080"/>
    </source>
</evidence>
<dbReference type="AlphaFoldDB" id="A0AAN9FEP7"/>
<sequence>MSDRLSSNAEVVIFRDGTYLTLKEVFESLDLTGYDLNVDLLDVHADKSTFHRFDKFNLKYNPCGQSRLREIFLKQDNLIQGRFLGELAKQVFSDLEASKYQMAEYRISIYGRKQSEWDQLASWIVNNELYRENVVWLIQLPRIIEQVQHLFLKERSQCLQTFQRILRVLRNSGMGQGLHSLQVLIAMRASSMSEHQVEPILNFESILVLSVWFLFDIITVLRSECDKAAVAKVLMYVLKHMRDRQGAEKITILICFSAFNIPRLGTLQRSKQRHRQSMSSSQVPEDLKIFYYIQRLDHFNYRPDSFTTFKQRYIINFKHWGGAKSNAPIFAYLGEEAPIDALIPSGFLDDNAPRFNALIVYIEHRFYGKSVPFGSFEKAMKNATTRGYFKSAQAIADYAAVLLYIKKSLHAHYSPVIVIGGSYGSYGGMLASWFRLKYPHITLGALASSAPILYLNDIEPQDGYFRVVTKDFRETSESCYNTIRKSWSVIDRVAKKPNGLSILSKRFKACRKLSDSSVLKDYLISIYAEAAQYSQPSVYAVKVICDAIDAATKKTDVLGHRRCCCSYTASFML</sequence>
<evidence type="ECO:0000256" key="7">
    <source>
        <dbReference type="ARBA" id="ARBA00022723"/>
    </source>
</evidence>
<comment type="caution">
    <text evidence="14">The sequence shown here is derived from an EMBL/GenBank/DDBJ whole genome shotgun (WGS) entry which is preliminary data.</text>
</comment>
<dbReference type="FunFam" id="4.10.800.20:FF:000001">
    <property type="entry name" value="AMP deaminase"/>
    <property type="match status" value="1"/>
</dbReference>
<evidence type="ECO:0000256" key="9">
    <source>
        <dbReference type="ARBA" id="ARBA00022801"/>
    </source>
</evidence>
<evidence type="ECO:0000256" key="5">
    <source>
        <dbReference type="ARBA" id="ARBA00012775"/>
    </source>
</evidence>
<dbReference type="InterPro" id="IPR006329">
    <property type="entry name" value="AMPD"/>
</dbReference>
<dbReference type="Gene3D" id="4.10.800.20">
    <property type="match status" value="1"/>
</dbReference>
<keyword evidence="12" id="KW-0325">Glycoprotein</keyword>
<keyword evidence="8" id="KW-0732">Signal</keyword>
<keyword evidence="11" id="KW-0546">Nucleotide metabolism</keyword>
<keyword evidence="6" id="KW-0645">Protease</keyword>
<evidence type="ECO:0000256" key="3">
    <source>
        <dbReference type="ARBA" id="ARBA00006676"/>
    </source>
</evidence>
<keyword evidence="7" id="KW-0479">Metal-binding</keyword>
<reference evidence="14 15" key="1">
    <citation type="submission" date="2024-01" db="EMBL/GenBank/DDBJ databases">
        <title>The genomes of 5 underutilized Papilionoideae crops provide insights into root nodulation and disease resistanc.</title>
        <authorList>
            <person name="Yuan L."/>
        </authorList>
    </citation>
    <scope>NUCLEOTIDE SEQUENCE [LARGE SCALE GENOMIC DNA]</scope>
    <source>
        <strain evidence="14">ZHUSHIDOU_FW_LH</strain>
        <tissue evidence="14">Leaf</tissue>
    </source>
</reference>
<dbReference type="InterPro" id="IPR008758">
    <property type="entry name" value="Peptidase_S28"/>
</dbReference>
<protein>
    <recommendedName>
        <fullName evidence="5">AMP deaminase</fullName>
        <ecNumber evidence="5">3.5.4.6</ecNumber>
    </recommendedName>
</protein>
<keyword evidence="15" id="KW-1185">Reference proteome</keyword>
<keyword evidence="10" id="KW-0862">Zinc</keyword>
<evidence type="ECO:0000313" key="14">
    <source>
        <dbReference type="EMBL" id="KAK7273861.1"/>
    </source>
</evidence>
<evidence type="ECO:0000256" key="6">
    <source>
        <dbReference type="ARBA" id="ARBA00022670"/>
    </source>
</evidence>
<dbReference type="GO" id="GO:0006508">
    <property type="term" value="P:proteolysis"/>
    <property type="evidence" value="ECO:0007669"/>
    <property type="project" value="UniProtKB-KW"/>
</dbReference>
<dbReference type="Gene3D" id="3.20.20.140">
    <property type="entry name" value="Metal-dependent hydrolases"/>
    <property type="match status" value="1"/>
</dbReference>
<dbReference type="PANTHER" id="PTHR11010">
    <property type="entry name" value="PROTEASE S28 PRO-X CARBOXYPEPTIDASE-RELATED"/>
    <property type="match status" value="1"/>
</dbReference>
<feature type="binding site" evidence="13">
    <location>
        <begin position="55"/>
        <end position="60"/>
    </location>
    <ligand>
        <name>substrate</name>
    </ligand>
</feature>
<dbReference type="GO" id="GO:0008239">
    <property type="term" value="F:dipeptidyl-peptidase activity"/>
    <property type="evidence" value="ECO:0007669"/>
    <property type="project" value="TreeGrafter"/>
</dbReference>
<dbReference type="GO" id="GO:0046872">
    <property type="term" value="F:metal ion binding"/>
    <property type="evidence" value="ECO:0007669"/>
    <property type="project" value="UniProtKB-KW"/>
</dbReference>
<evidence type="ECO:0000256" key="1">
    <source>
        <dbReference type="ARBA" id="ARBA00001947"/>
    </source>
</evidence>
<proteinExistence type="inferred from homology"/>
<dbReference type="GO" id="GO:0070008">
    <property type="term" value="F:serine-type exopeptidase activity"/>
    <property type="evidence" value="ECO:0007669"/>
    <property type="project" value="InterPro"/>
</dbReference>
<evidence type="ECO:0000256" key="4">
    <source>
        <dbReference type="ARBA" id="ARBA00011079"/>
    </source>
</evidence>
<comment type="similarity">
    <text evidence="4">Belongs to the peptidase S28 family.</text>
</comment>
<dbReference type="Proteomes" id="UP001372338">
    <property type="component" value="Unassembled WGS sequence"/>
</dbReference>
<evidence type="ECO:0000256" key="12">
    <source>
        <dbReference type="ARBA" id="ARBA00023180"/>
    </source>
</evidence>
<dbReference type="EMBL" id="JAYWIO010000003">
    <property type="protein sequence ID" value="KAK7273861.1"/>
    <property type="molecule type" value="Genomic_DNA"/>
</dbReference>
<dbReference type="SUPFAM" id="SSF53474">
    <property type="entry name" value="alpha/beta-Hydrolases"/>
    <property type="match status" value="1"/>
</dbReference>
<gene>
    <name evidence="14" type="ORF">RIF29_14925</name>
</gene>
<name>A0AAN9FEP7_CROPI</name>
<dbReference type="GO" id="GO:0003876">
    <property type="term" value="F:AMP deaminase activity"/>
    <property type="evidence" value="ECO:0007669"/>
    <property type="project" value="UniProtKB-EC"/>
</dbReference>
<dbReference type="PANTHER" id="PTHR11010:SF110">
    <property type="entry name" value="PROLYLCARBOXYPEPTIDASE-LIKE PROTEIN-RELATED"/>
    <property type="match status" value="1"/>
</dbReference>
<dbReference type="GO" id="GO:0032264">
    <property type="term" value="P:IMP salvage"/>
    <property type="evidence" value="ECO:0007669"/>
    <property type="project" value="InterPro"/>
</dbReference>
<evidence type="ECO:0000256" key="8">
    <source>
        <dbReference type="ARBA" id="ARBA00022729"/>
    </source>
</evidence>
<comment type="similarity">
    <text evidence="3">Belongs to the metallo-dependent hydrolases superfamily. Adenosine and AMP deaminases family.</text>
</comment>
<accession>A0AAN9FEP7</accession>
<evidence type="ECO:0000256" key="10">
    <source>
        <dbReference type="ARBA" id="ARBA00022833"/>
    </source>
</evidence>
<dbReference type="Pfam" id="PF05577">
    <property type="entry name" value="Peptidase_S28"/>
    <property type="match status" value="1"/>
</dbReference>
<comment type="cofactor">
    <cofactor evidence="1">
        <name>Zn(2+)</name>
        <dbReference type="ChEBI" id="CHEBI:29105"/>
    </cofactor>
</comment>
<dbReference type="InterPro" id="IPR032466">
    <property type="entry name" value="Metal_Hydrolase"/>
</dbReference>
<evidence type="ECO:0000313" key="15">
    <source>
        <dbReference type="Proteomes" id="UP001372338"/>
    </source>
</evidence>
<dbReference type="InterPro" id="IPR029058">
    <property type="entry name" value="AB_hydrolase_fold"/>
</dbReference>
<dbReference type="SUPFAM" id="SSF51556">
    <property type="entry name" value="Metallo-dependent hydrolases"/>
    <property type="match status" value="1"/>
</dbReference>
<dbReference type="EC" id="3.5.4.6" evidence="5"/>
<dbReference type="Pfam" id="PF19326">
    <property type="entry name" value="AMP_deaminase"/>
    <property type="match status" value="1"/>
</dbReference>
<dbReference type="Gene3D" id="3.40.50.1820">
    <property type="entry name" value="alpha/beta hydrolase"/>
    <property type="match status" value="1"/>
</dbReference>
<evidence type="ECO:0000256" key="13">
    <source>
        <dbReference type="PIRSR" id="PIRSR606329-2"/>
    </source>
</evidence>
<keyword evidence="9" id="KW-0378">Hydrolase</keyword>
<evidence type="ECO:0000256" key="2">
    <source>
        <dbReference type="ARBA" id="ARBA00004955"/>
    </source>
</evidence>